<evidence type="ECO:0000313" key="2">
    <source>
        <dbReference type="Proteomes" id="UP001590950"/>
    </source>
</evidence>
<dbReference type="Proteomes" id="UP001590950">
    <property type="component" value="Unassembled WGS sequence"/>
</dbReference>
<accession>A0ABR4A727</accession>
<comment type="caution">
    <text evidence="1">The sequence shown here is derived from an EMBL/GenBank/DDBJ whole genome shotgun (WGS) entry which is preliminary data.</text>
</comment>
<sequence length="107" mass="11691">MTVDDIFGAVSQTIQGADRIAEIVKALVLMPDFTKGEPLPLSIYPLDTDKKMKTAKDSTANVNIEKSVEKLAEAFKEAKGKEEVENVKSEGACGLCWGGKIRCPRYL</sequence>
<dbReference type="EMBL" id="JBEFKJ010000017">
    <property type="protein sequence ID" value="KAL2041488.1"/>
    <property type="molecule type" value="Genomic_DNA"/>
</dbReference>
<reference evidence="1 2" key="1">
    <citation type="submission" date="2024-09" db="EMBL/GenBank/DDBJ databases">
        <title>Rethinking Asexuality: The Enigmatic Case of Functional Sexual Genes in Lepraria (Stereocaulaceae).</title>
        <authorList>
            <person name="Doellman M."/>
            <person name="Sun Y."/>
            <person name="Barcenas-Pena A."/>
            <person name="Lumbsch H.T."/>
            <person name="Grewe F."/>
        </authorList>
    </citation>
    <scope>NUCLEOTIDE SEQUENCE [LARGE SCALE GENOMIC DNA]</scope>
    <source>
        <strain evidence="1 2">Mercado 3170</strain>
    </source>
</reference>
<name>A0ABR4A727_9LECA</name>
<dbReference type="PANTHER" id="PTHR47668:SF1">
    <property type="entry name" value="DIENELACTONE HYDROLASE DOMAIN-CONTAINING PROTEIN-RELATED"/>
    <property type="match status" value="1"/>
</dbReference>
<dbReference type="PANTHER" id="PTHR47668">
    <property type="entry name" value="DIENELACTONE HYDROLASE FAMILY PROTEIN (AFU_ORTHOLOGUE AFUA_6G01940)"/>
    <property type="match status" value="1"/>
</dbReference>
<proteinExistence type="predicted"/>
<protein>
    <submittedName>
        <fullName evidence="1">Uncharacterized protein</fullName>
    </submittedName>
</protein>
<keyword evidence="2" id="KW-1185">Reference proteome</keyword>
<evidence type="ECO:0000313" key="1">
    <source>
        <dbReference type="EMBL" id="KAL2041488.1"/>
    </source>
</evidence>
<gene>
    <name evidence="1" type="ORF">N7G274_005870</name>
</gene>
<organism evidence="1 2">
    <name type="scientific">Stereocaulon virgatum</name>
    <dbReference type="NCBI Taxonomy" id="373712"/>
    <lineage>
        <taxon>Eukaryota</taxon>
        <taxon>Fungi</taxon>
        <taxon>Dikarya</taxon>
        <taxon>Ascomycota</taxon>
        <taxon>Pezizomycotina</taxon>
        <taxon>Lecanoromycetes</taxon>
        <taxon>OSLEUM clade</taxon>
        <taxon>Lecanoromycetidae</taxon>
        <taxon>Lecanorales</taxon>
        <taxon>Lecanorineae</taxon>
        <taxon>Stereocaulaceae</taxon>
        <taxon>Stereocaulon</taxon>
    </lineage>
</organism>